<sequence length="129" mass="13521">MIRLLAAVIIAVIVGFATAKFVESIGVGYTGLEVSVAYKGVLAFSWFIGAFVAALLALLIGHRWAPLGGLAASAIFLAAMIAMFSNPLGWLLWICAAALTGLGGYAAIKLTKASNIHPNLRPDESLFDE</sequence>
<evidence type="ECO:0000313" key="2">
    <source>
        <dbReference type="EMBL" id="MEX6634045.1"/>
    </source>
</evidence>
<dbReference type="RefSeq" id="WP_369314037.1">
    <property type="nucleotide sequence ID" value="NZ_JBEHZE010000001.1"/>
</dbReference>
<feature type="transmembrane region" description="Helical" evidence="1">
    <location>
        <begin position="43"/>
        <end position="60"/>
    </location>
</feature>
<keyword evidence="1" id="KW-1133">Transmembrane helix</keyword>
<proteinExistence type="predicted"/>
<keyword evidence="1" id="KW-0472">Membrane</keyword>
<accession>A0ABV3Z5F9</accession>
<dbReference type="EMBL" id="JBEHZE010000001">
    <property type="protein sequence ID" value="MEX6634045.1"/>
    <property type="molecule type" value="Genomic_DNA"/>
</dbReference>
<dbReference type="Proteomes" id="UP001560685">
    <property type="component" value="Unassembled WGS sequence"/>
</dbReference>
<keyword evidence="1" id="KW-0812">Transmembrane</keyword>
<gene>
    <name evidence="2" type="ORF">ABFZ84_10845</name>
</gene>
<name>A0ABV3Z5F9_9PROT</name>
<evidence type="ECO:0000313" key="3">
    <source>
        <dbReference type="Proteomes" id="UP001560685"/>
    </source>
</evidence>
<feature type="transmembrane region" description="Helical" evidence="1">
    <location>
        <begin position="67"/>
        <end position="84"/>
    </location>
</feature>
<feature type="transmembrane region" description="Helical" evidence="1">
    <location>
        <begin position="90"/>
        <end position="108"/>
    </location>
</feature>
<keyword evidence="3" id="KW-1185">Reference proteome</keyword>
<evidence type="ECO:0000256" key="1">
    <source>
        <dbReference type="SAM" id="Phobius"/>
    </source>
</evidence>
<reference evidence="2 3" key="1">
    <citation type="submission" date="2024-05" db="EMBL/GenBank/DDBJ databases">
        <title>Three bacterial strains, DH-69, EH-24, and ECK-19 isolated from coastal sediments.</title>
        <authorList>
            <person name="Ye Y.-Q."/>
            <person name="Du Z.-J."/>
        </authorList>
    </citation>
    <scope>NUCLEOTIDE SEQUENCE [LARGE SCALE GENOMIC DNA]</scope>
    <source>
        <strain evidence="2 3">ECK-19</strain>
    </source>
</reference>
<comment type="caution">
    <text evidence="2">The sequence shown here is derived from an EMBL/GenBank/DDBJ whole genome shotgun (WGS) entry which is preliminary data.</text>
</comment>
<protein>
    <submittedName>
        <fullName evidence="2">Uncharacterized protein</fullName>
    </submittedName>
</protein>
<organism evidence="2 3">
    <name type="scientific">Hyphococcus lacteus</name>
    <dbReference type="NCBI Taxonomy" id="3143536"/>
    <lineage>
        <taxon>Bacteria</taxon>
        <taxon>Pseudomonadati</taxon>
        <taxon>Pseudomonadota</taxon>
        <taxon>Alphaproteobacteria</taxon>
        <taxon>Parvularculales</taxon>
        <taxon>Parvularculaceae</taxon>
        <taxon>Hyphococcus</taxon>
    </lineage>
</organism>